<proteinExistence type="predicted"/>
<dbReference type="InterPro" id="IPR055050">
    <property type="entry name" value="WsaF_C"/>
</dbReference>
<dbReference type="AlphaFoldDB" id="A0A845SXP4"/>
<organism evidence="2 3">
    <name type="scientific">Acerihabitans arboris</name>
    <dbReference type="NCBI Taxonomy" id="2691583"/>
    <lineage>
        <taxon>Bacteria</taxon>
        <taxon>Pseudomonadati</taxon>
        <taxon>Pseudomonadota</taxon>
        <taxon>Gammaproteobacteria</taxon>
        <taxon>Enterobacterales</taxon>
        <taxon>Pectobacteriaceae</taxon>
        <taxon>Acerihabitans</taxon>
    </lineage>
</organism>
<evidence type="ECO:0000313" key="3">
    <source>
        <dbReference type="Proteomes" id="UP000461443"/>
    </source>
</evidence>
<reference evidence="2 3" key="2">
    <citation type="submission" date="2020-02" db="EMBL/GenBank/DDBJ databases">
        <title>The new genus of Enterobacteriales.</title>
        <authorList>
            <person name="Kim I.S."/>
        </authorList>
    </citation>
    <scope>NUCLEOTIDE SEQUENCE [LARGE SCALE GENOMIC DNA]</scope>
    <source>
        <strain evidence="2 3">SAP-6</strain>
    </source>
</reference>
<sequence length="425" mass="47886">MKSKVQYFMHYAREFGYGNALIFSLFKLFPRFFVLLHHRVNAGTNNVWPEMATVDPIVSANAVLDYKPWAEYGGALIPAASGDKRPTFIWFVPDWSNVWGGGHYTLFRFANHFAKYDTKNIIFIYNNERHNSSRQLQNELKRALPGCLLEVIIDPALLPACAGAIATTWQSAYNVRAFPFAREKFYFMQDYESQFYAYGTASMQANATYGFGFTGITGGGWLKQCYESHGGRARNYLFAADRNIFYPAAGKTMVRKTVSRLFFYGRPSTERRCFDLGMASLKKIARHFPEVEIVIAGLDLKARPPFPATLLGNMTLKDTGDLYRTCDVGMAFSGTNLSYLPVELMACGVPVISNNGPQVEWFCRHGVNAYLADPTPQAVLEAFTALYHDRLLRQKLADGGLATMEHLDWESQMAGIYEYVTANIG</sequence>
<keyword evidence="3" id="KW-1185">Reference proteome</keyword>
<dbReference type="Pfam" id="PF22772">
    <property type="entry name" value="WsaF_C"/>
    <property type="match status" value="1"/>
</dbReference>
<protein>
    <submittedName>
        <fullName evidence="2">Glycosyltransferase</fullName>
    </submittedName>
</protein>
<dbReference type="Proteomes" id="UP000461443">
    <property type="component" value="Unassembled WGS sequence"/>
</dbReference>
<evidence type="ECO:0000313" key="2">
    <source>
        <dbReference type="EMBL" id="NDL65645.1"/>
    </source>
</evidence>
<dbReference type="Gene3D" id="3.40.50.11090">
    <property type="match status" value="1"/>
</dbReference>
<comment type="caution">
    <text evidence="2">The sequence shown here is derived from an EMBL/GenBank/DDBJ whole genome shotgun (WGS) entry which is preliminary data.</text>
</comment>
<gene>
    <name evidence="2" type="ORF">GRH90_23195</name>
</gene>
<dbReference type="EMBL" id="WUBS01000020">
    <property type="protein sequence ID" value="NDL65645.1"/>
    <property type="molecule type" value="Genomic_DNA"/>
</dbReference>
<accession>A0A845SXP4</accession>
<feature type="domain" description="WsaF C-terminal" evidence="1">
    <location>
        <begin position="260"/>
        <end position="383"/>
    </location>
</feature>
<dbReference type="SUPFAM" id="SSF53756">
    <property type="entry name" value="UDP-Glycosyltransferase/glycogen phosphorylase"/>
    <property type="match status" value="1"/>
</dbReference>
<reference evidence="2 3" key="1">
    <citation type="submission" date="2019-12" db="EMBL/GenBank/DDBJ databases">
        <authorList>
            <person name="Lee S.D."/>
        </authorList>
    </citation>
    <scope>NUCLEOTIDE SEQUENCE [LARGE SCALE GENOMIC DNA]</scope>
    <source>
        <strain evidence="2 3">SAP-6</strain>
    </source>
</reference>
<name>A0A845SXP4_9GAMM</name>
<dbReference type="Gene3D" id="3.40.50.2000">
    <property type="entry name" value="Glycogen Phosphorylase B"/>
    <property type="match status" value="1"/>
</dbReference>
<keyword evidence="2" id="KW-0808">Transferase</keyword>
<dbReference type="GO" id="GO:0016740">
    <property type="term" value="F:transferase activity"/>
    <property type="evidence" value="ECO:0007669"/>
    <property type="project" value="UniProtKB-KW"/>
</dbReference>
<evidence type="ECO:0000259" key="1">
    <source>
        <dbReference type="Pfam" id="PF22772"/>
    </source>
</evidence>
<dbReference type="RefSeq" id="WP_162368353.1">
    <property type="nucleotide sequence ID" value="NZ_WUBS01000020.1"/>
</dbReference>